<dbReference type="PRINTS" id="PR00463">
    <property type="entry name" value="EP450I"/>
</dbReference>
<evidence type="ECO:0008006" key="8">
    <source>
        <dbReference type="Google" id="ProtNLM"/>
    </source>
</evidence>
<feature type="binding site" description="axial binding residue" evidence="4">
    <location>
        <position position="446"/>
    </location>
    <ligand>
        <name>heme</name>
        <dbReference type="ChEBI" id="CHEBI:30413"/>
    </ligand>
    <ligandPart>
        <name>Fe</name>
        <dbReference type="ChEBI" id="CHEBI:18248"/>
    </ligandPart>
</feature>
<proteinExistence type="inferred from homology"/>
<evidence type="ECO:0000256" key="4">
    <source>
        <dbReference type="PIRSR" id="PIRSR602401-1"/>
    </source>
</evidence>
<evidence type="ECO:0000256" key="3">
    <source>
        <dbReference type="ARBA" id="ARBA00023004"/>
    </source>
</evidence>
<dbReference type="InterPro" id="IPR036396">
    <property type="entry name" value="Cyt_P450_sf"/>
</dbReference>
<dbReference type="SUPFAM" id="SSF48264">
    <property type="entry name" value="Cytochrome P450"/>
    <property type="match status" value="1"/>
</dbReference>
<dbReference type="PRINTS" id="PR00385">
    <property type="entry name" value="P450"/>
</dbReference>
<dbReference type="PANTHER" id="PTHR47955">
    <property type="entry name" value="CYTOCHROME P450 FAMILY 71 PROTEIN"/>
    <property type="match status" value="1"/>
</dbReference>
<dbReference type="GO" id="GO:0016705">
    <property type="term" value="F:oxidoreductase activity, acting on paired donors, with incorporation or reduction of molecular oxygen"/>
    <property type="evidence" value="ECO:0007669"/>
    <property type="project" value="InterPro"/>
</dbReference>
<evidence type="ECO:0000256" key="1">
    <source>
        <dbReference type="ARBA" id="ARBA00010617"/>
    </source>
</evidence>
<organism evidence="6 7">
    <name type="scientific">Kalanchoe fedtschenkoi</name>
    <name type="common">Lavender scallops</name>
    <name type="synonym">South American air plant</name>
    <dbReference type="NCBI Taxonomy" id="63787"/>
    <lineage>
        <taxon>Eukaryota</taxon>
        <taxon>Viridiplantae</taxon>
        <taxon>Streptophyta</taxon>
        <taxon>Embryophyta</taxon>
        <taxon>Tracheophyta</taxon>
        <taxon>Spermatophyta</taxon>
        <taxon>Magnoliopsida</taxon>
        <taxon>eudicotyledons</taxon>
        <taxon>Gunneridae</taxon>
        <taxon>Pentapetalae</taxon>
        <taxon>Saxifragales</taxon>
        <taxon>Crassulaceae</taxon>
        <taxon>Kalanchoe</taxon>
    </lineage>
</organism>
<keyword evidence="5" id="KW-0560">Oxidoreductase</keyword>
<dbReference type="OMA" id="WMMVELL"/>
<dbReference type="Proteomes" id="UP000594263">
    <property type="component" value="Unplaced"/>
</dbReference>
<dbReference type="EnsemblPlants" id="Kaladp0024s0044.1.v1.1">
    <property type="protein sequence ID" value="Kaladp0024s0044.1.v1.1"/>
    <property type="gene ID" value="Kaladp0024s0044.v1.1"/>
</dbReference>
<dbReference type="GO" id="GO:0004497">
    <property type="term" value="F:monooxygenase activity"/>
    <property type="evidence" value="ECO:0007669"/>
    <property type="project" value="UniProtKB-KW"/>
</dbReference>
<reference evidence="6" key="1">
    <citation type="submission" date="2021-01" db="UniProtKB">
        <authorList>
            <consortium name="EnsemblPlants"/>
        </authorList>
    </citation>
    <scope>IDENTIFICATION</scope>
</reference>
<sequence length="507" mass="57007">MEEAKICLSILILSVSLVFLWASRSSWVRRRRPGGSSSSPPPSPPRLPIIGNLHQMSSRPYQAMHELSKKHGPLMLVYIGPQPLYIVSSAEIATEITRILDADNPVRAPFRSSQAVLSGHRDMIFTPYDRYWRDARKLCNDELLSHKRVQSLHDIRDEQVSKLVEKLRLITSSSASDLDKEVAVDLSRMFLSVATSIDVKAVLGREYERGEDESVALGELIRKANELISETCCGDYFPRLSWLDTLTGHARKVKNTCAPLHEFLDKVIDDHESRSVPDAHNFIYRLQQHTMGLTRSDIKSLLLDVFLGGTDSSAGTMEWTMAELVKNPTAMKKVQEEIRRVVGDKRKIDESDVSQMEYLQCVIKEALRLHGPSAMNRKTPSDTRLSGGFEIPADSSIFINLWAVNRDPALWERPLEFVPERFVNAGHGYKGLDGKYFPFGMGKRICPGVRFAVSKVELVIASMLCWFDWELPGGTAPEDLDMGQTFAIVARKESPLCLVPRPVKAVC</sequence>
<evidence type="ECO:0000256" key="5">
    <source>
        <dbReference type="RuleBase" id="RU000461"/>
    </source>
</evidence>
<evidence type="ECO:0000256" key="2">
    <source>
        <dbReference type="ARBA" id="ARBA00022723"/>
    </source>
</evidence>
<evidence type="ECO:0000313" key="7">
    <source>
        <dbReference type="Proteomes" id="UP000594263"/>
    </source>
</evidence>
<keyword evidence="5" id="KW-0503">Monooxygenase</keyword>
<evidence type="ECO:0000313" key="6">
    <source>
        <dbReference type="EnsemblPlants" id="Kaladp0024s0044.1.v1.1"/>
    </source>
</evidence>
<dbReference type="InterPro" id="IPR001128">
    <property type="entry name" value="Cyt_P450"/>
</dbReference>
<dbReference type="PANTHER" id="PTHR47955:SF18">
    <property type="entry name" value="CYTOCHROME P450 71A1-LIKE"/>
    <property type="match status" value="1"/>
</dbReference>
<dbReference type="InterPro" id="IPR017972">
    <property type="entry name" value="Cyt_P450_CS"/>
</dbReference>
<dbReference type="Pfam" id="PF00067">
    <property type="entry name" value="p450"/>
    <property type="match status" value="1"/>
</dbReference>
<name>A0A7N0ZS90_KALFE</name>
<dbReference type="Gramene" id="Kaladp0024s0044.1.v1.1">
    <property type="protein sequence ID" value="Kaladp0024s0044.1.v1.1"/>
    <property type="gene ID" value="Kaladp0024s0044.v1.1"/>
</dbReference>
<comment type="similarity">
    <text evidence="1 5">Belongs to the cytochrome P450 family.</text>
</comment>
<keyword evidence="3 4" id="KW-0408">Iron</keyword>
<dbReference type="PROSITE" id="PS00086">
    <property type="entry name" value="CYTOCHROME_P450"/>
    <property type="match status" value="1"/>
</dbReference>
<comment type="cofactor">
    <cofactor evidence="4">
        <name>heme</name>
        <dbReference type="ChEBI" id="CHEBI:30413"/>
    </cofactor>
</comment>
<dbReference type="GO" id="GO:0020037">
    <property type="term" value="F:heme binding"/>
    <property type="evidence" value="ECO:0007669"/>
    <property type="project" value="InterPro"/>
</dbReference>
<accession>A0A7N0ZS90</accession>
<keyword evidence="2 4" id="KW-0479">Metal-binding</keyword>
<dbReference type="Gene3D" id="1.10.630.10">
    <property type="entry name" value="Cytochrome P450"/>
    <property type="match status" value="1"/>
</dbReference>
<keyword evidence="4 5" id="KW-0349">Heme</keyword>
<protein>
    <recommendedName>
        <fullName evidence="8">Cytochrome P450</fullName>
    </recommendedName>
</protein>
<keyword evidence="7" id="KW-1185">Reference proteome</keyword>
<dbReference type="GO" id="GO:0005506">
    <property type="term" value="F:iron ion binding"/>
    <property type="evidence" value="ECO:0007669"/>
    <property type="project" value="InterPro"/>
</dbReference>
<dbReference type="InterPro" id="IPR002401">
    <property type="entry name" value="Cyt_P450_E_grp-I"/>
</dbReference>
<dbReference type="AlphaFoldDB" id="A0A7N0ZS90"/>